<sequence length="345" mass="35988">MFRPRLQPLRAVISRRYASTSGPNSLLLIEYRGGEIDSGTLSALTAATSLGGQVTGLIVGNSEEVDGVVEKASKLKGLNKLLRVSSPIYSPPLPETVTPLMEKILSSSQFTHVVSAHSSSAKSILPRLAAKLDVPAVSDVTGVEHDQSSSSTTFTRPIYAGNAIATVRAPESIPVKVFTVRATAFDAATDGEAVEVETVEPVEVSDIPVEHLGTSLTKSDRPELGSATRVVSGGRALKNAETFNKVLNPLADALGAAVGASRAAVDAGYADNSLQVGQTGKVVAPELYMAIGISGAIQHLAGMKDSKLIVAINKDPDAPIFQVADVGLVADLFDAVPELVEKLKK</sequence>
<evidence type="ECO:0000256" key="9">
    <source>
        <dbReference type="ARBA" id="ARBA00023128"/>
    </source>
</evidence>
<evidence type="ECO:0000256" key="10">
    <source>
        <dbReference type="ARBA" id="ARBA00025416"/>
    </source>
</evidence>
<keyword evidence="5 11" id="KW-0285">Flavoprotein</keyword>
<keyword evidence="7" id="KW-0809">Transit peptide</keyword>
<evidence type="ECO:0000256" key="3">
    <source>
        <dbReference type="ARBA" id="ARBA00011355"/>
    </source>
</evidence>
<dbReference type="PANTHER" id="PTHR43153">
    <property type="entry name" value="ELECTRON TRANSFER FLAVOPROTEIN ALPHA"/>
    <property type="match status" value="1"/>
</dbReference>
<evidence type="ECO:0000259" key="13">
    <source>
        <dbReference type="SMART" id="SM00893"/>
    </source>
</evidence>
<feature type="binding site" evidence="12">
    <location>
        <position position="313"/>
    </location>
    <ligand>
        <name>FAD</name>
        <dbReference type="ChEBI" id="CHEBI:57692"/>
    </ligand>
</feature>
<dbReference type="GO" id="GO:0050660">
    <property type="term" value="F:flavin adenine dinucleotide binding"/>
    <property type="evidence" value="ECO:0007669"/>
    <property type="project" value="InterPro"/>
</dbReference>
<keyword evidence="15" id="KW-1185">Reference proteome</keyword>
<accession>A0A164ZZB5</accession>
<feature type="binding site" evidence="12">
    <location>
        <begin position="261"/>
        <end position="262"/>
    </location>
    <ligand>
        <name>FAD</name>
        <dbReference type="ChEBI" id="CHEBI:57692"/>
    </ligand>
</feature>
<feature type="domain" description="Electron transfer flavoprotein alpha/beta-subunit N-terminal" evidence="13">
    <location>
        <begin position="25"/>
        <end position="221"/>
    </location>
</feature>
<dbReference type="GO" id="GO:0009055">
    <property type="term" value="F:electron transfer activity"/>
    <property type="evidence" value="ECO:0007669"/>
    <property type="project" value="InterPro"/>
</dbReference>
<dbReference type="InterPro" id="IPR001308">
    <property type="entry name" value="ETF_a/FixB"/>
</dbReference>
<dbReference type="SMART" id="SM00893">
    <property type="entry name" value="ETF"/>
    <property type="match status" value="1"/>
</dbReference>
<dbReference type="AlphaFoldDB" id="A0A164ZZB5"/>
<proteinExistence type="inferred from homology"/>
<evidence type="ECO:0000313" key="15">
    <source>
        <dbReference type="Proteomes" id="UP000076722"/>
    </source>
</evidence>
<dbReference type="GO" id="GO:0005759">
    <property type="term" value="C:mitochondrial matrix"/>
    <property type="evidence" value="ECO:0007669"/>
    <property type="project" value="UniProtKB-SubCell"/>
</dbReference>
<comment type="subunit">
    <text evidence="3 11">Heterodimer of an alpha and a beta subunit.</text>
</comment>
<gene>
    <name evidence="14" type="ORF">SISNIDRAFT_448465</name>
</gene>
<keyword evidence="4 11" id="KW-0813">Transport</keyword>
<dbReference type="EMBL" id="KV419395">
    <property type="protein sequence ID" value="KZS98273.1"/>
    <property type="molecule type" value="Genomic_DNA"/>
</dbReference>
<dbReference type="PROSITE" id="PS00696">
    <property type="entry name" value="ETF_ALPHA"/>
    <property type="match status" value="1"/>
</dbReference>
<comment type="function">
    <text evidence="10 11">The electron transfer flavoprotein serves as a specific electron acceptor for several dehydrogenases, including five acyl-CoA dehydrogenases, glutaryl-CoA and sarcosine dehydrogenase. It transfers the electrons to the main mitochondrial respiratory chain via ETF-ubiquinone oxidoreductase (ETF dehydrogenase).</text>
</comment>
<comment type="similarity">
    <text evidence="2 11">Belongs to the ETF alpha-subunit/FixB family.</text>
</comment>
<dbReference type="Gene3D" id="3.40.50.620">
    <property type="entry name" value="HUPs"/>
    <property type="match status" value="1"/>
</dbReference>
<dbReference type="PIRSF" id="PIRSF000089">
    <property type="entry name" value="Electra_flavoP_a"/>
    <property type="match status" value="1"/>
</dbReference>
<evidence type="ECO:0000256" key="5">
    <source>
        <dbReference type="ARBA" id="ARBA00022630"/>
    </source>
</evidence>
<dbReference type="SUPFAM" id="SSF52402">
    <property type="entry name" value="Adenine nucleotide alpha hydrolases-like"/>
    <property type="match status" value="1"/>
</dbReference>
<feature type="binding site" evidence="12">
    <location>
        <position position="235"/>
    </location>
    <ligand>
        <name>FAD</name>
        <dbReference type="ChEBI" id="CHEBI:57692"/>
    </ligand>
</feature>
<dbReference type="Pfam" id="PF00766">
    <property type="entry name" value="ETF_alpha"/>
    <property type="match status" value="1"/>
</dbReference>
<keyword evidence="6 11" id="KW-0274">FAD</keyword>
<dbReference type="GO" id="GO:0033539">
    <property type="term" value="P:fatty acid beta-oxidation using acyl-CoA dehydrogenase"/>
    <property type="evidence" value="ECO:0007669"/>
    <property type="project" value="TreeGrafter"/>
</dbReference>
<evidence type="ECO:0000256" key="6">
    <source>
        <dbReference type="ARBA" id="ARBA00022827"/>
    </source>
</evidence>
<evidence type="ECO:0000313" key="14">
    <source>
        <dbReference type="EMBL" id="KZS98273.1"/>
    </source>
</evidence>
<dbReference type="InterPro" id="IPR033947">
    <property type="entry name" value="ETF_alpha_N"/>
</dbReference>
<dbReference type="SUPFAM" id="SSF52467">
    <property type="entry name" value="DHS-like NAD/FAD-binding domain"/>
    <property type="match status" value="1"/>
</dbReference>
<dbReference type="InterPro" id="IPR018206">
    <property type="entry name" value="ETF_asu_C_CS"/>
</dbReference>
<evidence type="ECO:0000256" key="2">
    <source>
        <dbReference type="ARBA" id="ARBA00005817"/>
    </source>
</evidence>
<dbReference type="OrthoDB" id="1715808at2759"/>
<keyword evidence="9 11" id="KW-0496">Mitochondrion</keyword>
<feature type="binding site" evidence="12">
    <location>
        <begin position="292"/>
        <end position="299"/>
    </location>
    <ligand>
        <name>FAD</name>
        <dbReference type="ChEBI" id="CHEBI:57692"/>
    </ligand>
</feature>
<protein>
    <recommendedName>
        <fullName evidence="11">Probable electron transfer flavoprotein subunit alpha</fullName>
    </recommendedName>
</protein>
<keyword evidence="8 11" id="KW-0249">Electron transport</keyword>
<dbReference type="InterPro" id="IPR029035">
    <property type="entry name" value="DHS-like_NAD/FAD-binding_dom"/>
</dbReference>
<evidence type="ECO:0000256" key="4">
    <source>
        <dbReference type="ARBA" id="ARBA00022448"/>
    </source>
</evidence>
<dbReference type="Pfam" id="PF01012">
    <property type="entry name" value="ETF"/>
    <property type="match status" value="1"/>
</dbReference>
<evidence type="ECO:0000256" key="11">
    <source>
        <dbReference type="PIRNR" id="PIRNR000089"/>
    </source>
</evidence>
<dbReference type="InterPro" id="IPR014730">
    <property type="entry name" value="ETF_a/b_N"/>
</dbReference>
<dbReference type="InterPro" id="IPR014731">
    <property type="entry name" value="ETF_asu_C"/>
</dbReference>
<evidence type="ECO:0000256" key="8">
    <source>
        <dbReference type="ARBA" id="ARBA00022982"/>
    </source>
</evidence>
<dbReference type="Proteomes" id="UP000076722">
    <property type="component" value="Unassembled WGS sequence"/>
</dbReference>
<evidence type="ECO:0000256" key="7">
    <source>
        <dbReference type="ARBA" id="ARBA00022946"/>
    </source>
</evidence>
<organism evidence="14 15">
    <name type="scientific">Sistotremastrum niveocremeum HHB9708</name>
    <dbReference type="NCBI Taxonomy" id="1314777"/>
    <lineage>
        <taxon>Eukaryota</taxon>
        <taxon>Fungi</taxon>
        <taxon>Dikarya</taxon>
        <taxon>Basidiomycota</taxon>
        <taxon>Agaricomycotina</taxon>
        <taxon>Agaricomycetes</taxon>
        <taxon>Sistotremastrales</taxon>
        <taxon>Sistotremastraceae</taxon>
        <taxon>Sertulicium</taxon>
        <taxon>Sertulicium niveocremeum</taxon>
    </lineage>
</organism>
<reference evidence="14 15" key="1">
    <citation type="journal article" date="2016" name="Mol. Biol. Evol.">
        <title>Comparative Genomics of Early-Diverging Mushroom-Forming Fungi Provides Insights into the Origins of Lignocellulose Decay Capabilities.</title>
        <authorList>
            <person name="Nagy L.G."/>
            <person name="Riley R."/>
            <person name="Tritt A."/>
            <person name="Adam C."/>
            <person name="Daum C."/>
            <person name="Floudas D."/>
            <person name="Sun H."/>
            <person name="Yadav J.S."/>
            <person name="Pangilinan J."/>
            <person name="Larsson K.H."/>
            <person name="Matsuura K."/>
            <person name="Barry K."/>
            <person name="Labutti K."/>
            <person name="Kuo R."/>
            <person name="Ohm R.A."/>
            <person name="Bhattacharya S.S."/>
            <person name="Shirouzu T."/>
            <person name="Yoshinaga Y."/>
            <person name="Martin F.M."/>
            <person name="Grigoriev I.V."/>
            <person name="Hibbett D.S."/>
        </authorList>
    </citation>
    <scope>NUCLEOTIDE SEQUENCE [LARGE SCALE GENOMIC DNA]</scope>
    <source>
        <strain evidence="14 15">HHB9708</strain>
    </source>
</reference>
<dbReference type="PANTHER" id="PTHR43153:SF1">
    <property type="entry name" value="ELECTRON TRANSFER FLAVOPROTEIN SUBUNIT ALPHA, MITOCHONDRIAL"/>
    <property type="match status" value="1"/>
</dbReference>
<dbReference type="FunFam" id="3.40.50.1220:FF:000001">
    <property type="entry name" value="Electron transfer flavoprotein, alpha subunit"/>
    <property type="match status" value="1"/>
</dbReference>
<feature type="binding site" evidence="12">
    <location>
        <begin position="275"/>
        <end position="279"/>
    </location>
    <ligand>
        <name>FAD</name>
        <dbReference type="ChEBI" id="CHEBI:57692"/>
    </ligand>
</feature>
<comment type="cofactor">
    <cofactor evidence="11 12">
        <name>FAD</name>
        <dbReference type="ChEBI" id="CHEBI:57692"/>
    </cofactor>
    <text evidence="11 12">Binds 1 FAD per dimer.</text>
</comment>
<comment type="subcellular location">
    <subcellularLocation>
        <location evidence="1 11">Mitochondrion matrix</location>
    </subcellularLocation>
</comment>
<dbReference type="Gene3D" id="3.40.50.1220">
    <property type="entry name" value="TPP-binding domain"/>
    <property type="match status" value="1"/>
</dbReference>
<evidence type="ECO:0000256" key="12">
    <source>
        <dbReference type="PIRSR" id="PIRSR000089-1"/>
    </source>
</evidence>
<evidence type="ECO:0000256" key="1">
    <source>
        <dbReference type="ARBA" id="ARBA00004305"/>
    </source>
</evidence>
<dbReference type="CDD" id="cd01715">
    <property type="entry name" value="ETF_alpha"/>
    <property type="match status" value="1"/>
</dbReference>
<dbReference type="InterPro" id="IPR014729">
    <property type="entry name" value="Rossmann-like_a/b/a_fold"/>
</dbReference>
<dbReference type="STRING" id="1314777.A0A164ZZB5"/>
<name>A0A164ZZB5_9AGAM</name>